<keyword evidence="1" id="KW-0472">Membrane</keyword>
<dbReference type="EMBL" id="VXPY01000060">
    <property type="protein sequence ID" value="MYD90388.1"/>
    <property type="molecule type" value="Genomic_DNA"/>
</dbReference>
<gene>
    <name evidence="2" type="ORF">F4Y08_08660</name>
</gene>
<feature type="transmembrane region" description="Helical" evidence="1">
    <location>
        <begin position="36"/>
        <end position="57"/>
    </location>
</feature>
<evidence type="ECO:0008006" key="3">
    <source>
        <dbReference type="Google" id="ProtNLM"/>
    </source>
</evidence>
<evidence type="ECO:0000313" key="2">
    <source>
        <dbReference type="EMBL" id="MYD90388.1"/>
    </source>
</evidence>
<keyword evidence="1" id="KW-1133">Transmembrane helix</keyword>
<accession>A0A6B1DSY8</accession>
<proteinExistence type="predicted"/>
<organism evidence="2">
    <name type="scientific">Caldilineaceae bacterium SB0662_bin_9</name>
    <dbReference type="NCBI Taxonomy" id="2605258"/>
    <lineage>
        <taxon>Bacteria</taxon>
        <taxon>Bacillati</taxon>
        <taxon>Chloroflexota</taxon>
        <taxon>Caldilineae</taxon>
        <taxon>Caldilineales</taxon>
        <taxon>Caldilineaceae</taxon>
    </lineage>
</organism>
<dbReference type="AlphaFoldDB" id="A0A6B1DSY8"/>
<reference evidence="2" key="1">
    <citation type="submission" date="2019-09" db="EMBL/GenBank/DDBJ databases">
        <title>Characterisation of the sponge microbiome using genome-centric metagenomics.</title>
        <authorList>
            <person name="Engelberts J.P."/>
            <person name="Robbins S.J."/>
            <person name="De Goeij J.M."/>
            <person name="Aranda M."/>
            <person name="Bell S.C."/>
            <person name="Webster N.S."/>
        </authorList>
    </citation>
    <scope>NUCLEOTIDE SEQUENCE</scope>
    <source>
        <strain evidence="2">SB0662_bin_9</strain>
    </source>
</reference>
<comment type="caution">
    <text evidence="2">The sequence shown here is derived from an EMBL/GenBank/DDBJ whole genome shotgun (WGS) entry which is preliminary data.</text>
</comment>
<protein>
    <recommendedName>
        <fullName evidence="3">GlsB/YeaQ/YmgE family stress response membrane protein</fullName>
    </recommendedName>
</protein>
<evidence type="ECO:0000256" key="1">
    <source>
        <dbReference type="SAM" id="Phobius"/>
    </source>
</evidence>
<keyword evidence="1" id="KW-0812">Transmembrane</keyword>
<sequence>MTTDWWLNPALVLGTVIAVGYGALFHLWQGRSWQDLITSVAAALIGFGLGQLIGTLFNSDWFRIGQVRVIEATIFAVLALLLSRRKPEPAG</sequence>
<name>A0A6B1DSY8_9CHLR</name>
<feature type="transmembrane region" description="Helical" evidence="1">
    <location>
        <begin position="6"/>
        <end position="24"/>
    </location>
</feature>